<accession>A0A9Q3C2D9</accession>
<sequence>MQAELLGHHQQDVCAYTFPQSSGAEQMPYNNVTLNPTEELTKNSQIYPFDAPFWRALPNCCGDGRVCQLILRNNEGHMQKVDFGVEGKENYDWHPLIINDPASLCKGTHNPQQVICR</sequence>
<comment type="caution">
    <text evidence="1">The sequence shown here is derived from an EMBL/GenBank/DDBJ whole genome shotgun (WGS) entry which is preliminary data.</text>
</comment>
<protein>
    <submittedName>
        <fullName evidence="1">Uncharacterized protein</fullName>
    </submittedName>
</protein>
<dbReference type="Proteomes" id="UP000765509">
    <property type="component" value="Unassembled WGS sequence"/>
</dbReference>
<dbReference type="EMBL" id="AVOT02003993">
    <property type="protein sequence ID" value="MBW0475112.1"/>
    <property type="molecule type" value="Genomic_DNA"/>
</dbReference>
<keyword evidence="2" id="KW-1185">Reference proteome</keyword>
<gene>
    <name evidence="1" type="ORF">O181_014827</name>
</gene>
<dbReference type="AlphaFoldDB" id="A0A9Q3C2D9"/>
<evidence type="ECO:0000313" key="1">
    <source>
        <dbReference type="EMBL" id="MBW0475112.1"/>
    </source>
</evidence>
<evidence type="ECO:0000313" key="2">
    <source>
        <dbReference type="Proteomes" id="UP000765509"/>
    </source>
</evidence>
<reference evidence="1" key="1">
    <citation type="submission" date="2021-03" db="EMBL/GenBank/DDBJ databases">
        <title>Draft genome sequence of rust myrtle Austropuccinia psidii MF-1, a brazilian biotype.</title>
        <authorList>
            <person name="Quecine M.C."/>
            <person name="Pachon D.M.R."/>
            <person name="Bonatelli M.L."/>
            <person name="Correr F.H."/>
            <person name="Franceschini L.M."/>
            <person name="Leite T.F."/>
            <person name="Margarido G.R.A."/>
            <person name="Almeida C.A."/>
            <person name="Ferrarezi J.A."/>
            <person name="Labate C.A."/>
        </authorList>
    </citation>
    <scope>NUCLEOTIDE SEQUENCE</scope>
    <source>
        <strain evidence="1">MF-1</strain>
    </source>
</reference>
<proteinExistence type="predicted"/>
<name>A0A9Q3C2D9_9BASI</name>
<organism evidence="1 2">
    <name type="scientific">Austropuccinia psidii MF-1</name>
    <dbReference type="NCBI Taxonomy" id="1389203"/>
    <lineage>
        <taxon>Eukaryota</taxon>
        <taxon>Fungi</taxon>
        <taxon>Dikarya</taxon>
        <taxon>Basidiomycota</taxon>
        <taxon>Pucciniomycotina</taxon>
        <taxon>Pucciniomycetes</taxon>
        <taxon>Pucciniales</taxon>
        <taxon>Sphaerophragmiaceae</taxon>
        <taxon>Austropuccinia</taxon>
    </lineage>
</organism>